<dbReference type="InterPro" id="IPR025420">
    <property type="entry name" value="DUF4143"/>
</dbReference>
<dbReference type="AlphaFoldDB" id="A0A7X5HVS6"/>
<dbReference type="Pfam" id="PF13635">
    <property type="entry name" value="DUF4143"/>
    <property type="match status" value="1"/>
</dbReference>
<evidence type="ECO:0000259" key="2">
    <source>
        <dbReference type="Pfam" id="PF13635"/>
    </source>
</evidence>
<reference evidence="3 4" key="1">
    <citation type="submission" date="2020-01" db="EMBL/GenBank/DDBJ databases">
        <title>Anaeroalcalibacter tamaniensis gen. nov., sp. nov., moderately halophilic strictly anaerobic fermenter bacterium from mud volcano of Taman peninsula.</title>
        <authorList>
            <person name="Frolova A."/>
            <person name="Merkel A.Y."/>
            <person name="Slobodkin A.I."/>
        </authorList>
    </citation>
    <scope>NUCLEOTIDE SEQUENCE [LARGE SCALE GENOMIC DNA]</scope>
    <source>
        <strain evidence="3 4">F-3ap</strain>
    </source>
</reference>
<keyword evidence="4" id="KW-1185">Reference proteome</keyword>
<dbReference type="InterPro" id="IPR041682">
    <property type="entry name" value="AAA_14"/>
</dbReference>
<dbReference type="GO" id="GO:0005524">
    <property type="term" value="F:ATP binding"/>
    <property type="evidence" value="ECO:0007669"/>
    <property type="project" value="UniProtKB-KW"/>
</dbReference>
<dbReference type="InterPro" id="IPR027417">
    <property type="entry name" value="P-loop_NTPase"/>
</dbReference>
<keyword evidence="3" id="KW-0067">ATP-binding</keyword>
<dbReference type="PANTHER" id="PTHR33295:SF20">
    <property type="entry name" value="ATPASE"/>
    <property type="match status" value="1"/>
</dbReference>
<organism evidence="3 4">
    <name type="scientific">Anaerotalea alkaliphila</name>
    <dbReference type="NCBI Taxonomy" id="2662126"/>
    <lineage>
        <taxon>Bacteria</taxon>
        <taxon>Bacillati</taxon>
        <taxon>Bacillota</taxon>
        <taxon>Clostridia</taxon>
        <taxon>Eubacteriales</taxon>
        <taxon>Anaerotalea</taxon>
    </lineage>
</organism>
<sequence length="402" mass="46882">MKNRELFIKQLVQYIDTPVIKIITGIRRCGKSYLLKLLATTLRERGVESERIIQIDFESLSFEAYRHYRPLYDHIMERAKGLEGKVYILMDEIQEVEQWEKAIRSFAVDLDCDIYLTGSNAHMLSGELATYLTGRYVELELYPLSFREYLDFYDVEASRKSDVEDAFYEYVRYGGFPGLHQLPREEDIKSQYIKGIYNSVLLKDVVQRNSIRDPELLERVLVYIMDNIGQIFSAKRIADYLKSQGKSVGVESIYNYIAALENAMILYTAKRYDIKGKKILERMEKYFLVDQGLRYGMLGYRQNDIAQLLENIVFLELLRRGYRVHVGKEGDAEIDFIAEKKQEKLYIQVTYLLATEAVVEREYGPLTRTGDSHPKMVLSMDRIPVGVQGGITWMNLVDFLLE</sequence>
<dbReference type="Proteomes" id="UP000461585">
    <property type="component" value="Unassembled WGS sequence"/>
</dbReference>
<keyword evidence="3" id="KW-0547">Nucleotide-binding</keyword>
<dbReference type="EMBL" id="JAAEEH010000016">
    <property type="protein sequence ID" value="NDL67567.1"/>
    <property type="molecule type" value="Genomic_DNA"/>
</dbReference>
<name>A0A7X5HVS6_9FIRM</name>
<evidence type="ECO:0000313" key="4">
    <source>
        <dbReference type="Proteomes" id="UP000461585"/>
    </source>
</evidence>
<accession>A0A7X5HVS6</accession>
<feature type="domain" description="AAA" evidence="1">
    <location>
        <begin position="20"/>
        <end position="150"/>
    </location>
</feature>
<protein>
    <submittedName>
        <fullName evidence="3">ATP-binding protein</fullName>
    </submittedName>
</protein>
<evidence type="ECO:0000259" key="1">
    <source>
        <dbReference type="Pfam" id="PF13173"/>
    </source>
</evidence>
<evidence type="ECO:0000313" key="3">
    <source>
        <dbReference type="EMBL" id="NDL67567.1"/>
    </source>
</evidence>
<comment type="caution">
    <text evidence="3">The sequence shown here is derived from an EMBL/GenBank/DDBJ whole genome shotgun (WGS) entry which is preliminary data.</text>
</comment>
<feature type="domain" description="DUF4143" evidence="2">
    <location>
        <begin position="203"/>
        <end position="349"/>
    </location>
</feature>
<proteinExistence type="predicted"/>
<dbReference type="Pfam" id="PF13173">
    <property type="entry name" value="AAA_14"/>
    <property type="match status" value="1"/>
</dbReference>
<dbReference type="PANTHER" id="PTHR33295">
    <property type="entry name" value="ATPASE"/>
    <property type="match status" value="1"/>
</dbReference>
<dbReference type="SUPFAM" id="SSF52540">
    <property type="entry name" value="P-loop containing nucleoside triphosphate hydrolases"/>
    <property type="match status" value="1"/>
</dbReference>
<gene>
    <name evidence="3" type="ORF">GXN74_07390</name>
</gene>